<reference evidence="6 7" key="1">
    <citation type="submission" date="2016-04" db="EMBL/GenBank/DDBJ databases">
        <title>The genome of Intoshia linei affirms orthonectids as highly simplified spiralians.</title>
        <authorList>
            <person name="Mikhailov K.V."/>
            <person name="Slusarev G.S."/>
            <person name="Nikitin M.A."/>
            <person name="Logacheva M.D."/>
            <person name="Penin A."/>
            <person name="Aleoshin V."/>
            <person name="Panchin Y.V."/>
        </authorList>
    </citation>
    <scope>NUCLEOTIDE SEQUENCE [LARGE SCALE GENOMIC DNA]</scope>
    <source>
        <strain evidence="6">Intl2013</strain>
        <tissue evidence="6">Whole animal</tissue>
    </source>
</reference>
<dbReference type="Proteomes" id="UP000078046">
    <property type="component" value="Unassembled WGS sequence"/>
</dbReference>
<dbReference type="InterPro" id="IPR018499">
    <property type="entry name" value="Tetraspanin/Peripherin"/>
</dbReference>
<evidence type="ECO:0000256" key="5">
    <source>
        <dbReference type="SAM" id="Phobius"/>
    </source>
</evidence>
<keyword evidence="4 5" id="KW-0472">Membrane</keyword>
<dbReference type="Gene3D" id="1.10.1450.10">
    <property type="entry name" value="Tetraspanin"/>
    <property type="match status" value="1"/>
</dbReference>
<gene>
    <name evidence="6" type="ORF">A3Q56_03872</name>
</gene>
<keyword evidence="7" id="KW-1185">Reference proteome</keyword>
<keyword evidence="2 5" id="KW-0812">Transmembrane</keyword>
<accession>A0A177B4S9</accession>
<dbReference type="OrthoDB" id="71600at2759"/>
<comment type="subcellular location">
    <subcellularLocation>
        <location evidence="1">Membrane</location>
        <topology evidence="1">Multi-pass membrane protein</topology>
    </subcellularLocation>
</comment>
<evidence type="ECO:0000313" key="7">
    <source>
        <dbReference type="Proteomes" id="UP000078046"/>
    </source>
</evidence>
<dbReference type="GO" id="GO:0016020">
    <property type="term" value="C:membrane"/>
    <property type="evidence" value="ECO:0007669"/>
    <property type="project" value="UniProtKB-SubCell"/>
</dbReference>
<evidence type="ECO:0000256" key="2">
    <source>
        <dbReference type="ARBA" id="ARBA00022692"/>
    </source>
</evidence>
<evidence type="ECO:0000256" key="1">
    <source>
        <dbReference type="ARBA" id="ARBA00004141"/>
    </source>
</evidence>
<evidence type="ECO:0000256" key="4">
    <source>
        <dbReference type="ARBA" id="ARBA00023136"/>
    </source>
</evidence>
<dbReference type="InterPro" id="IPR008952">
    <property type="entry name" value="Tetraspanin_EC2_sf"/>
</dbReference>
<organism evidence="6 7">
    <name type="scientific">Intoshia linei</name>
    <dbReference type="NCBI Taxonomy" id="1819745"/>
    <lineage>
        <taxon>Eukaryota</taxon>
        <taxon>Metazoa</taxon>
        <taxon>Spiralia</taxon>
        <taxon>Lophotrochozoa</taxon>
        <taxon>Mesozoa</taxon>
        <taxon>Orthonectida</taxon>
        <taxon>Rhopaluridae</taxon>
        <taxon>Intoshia</taxon>
    </lineage>
</organism>
<dbReference type="EMBL" id="LWCA01000450">
    <property type="protein sequence ID" value="OAF68414.1"/>
    <property type="molecule type" value="Genomic_DNA"/>
</dbReference>
<keyword evidence="3 5" id="KW-1133">Transmembrane helix</keyword>
<evidence type="ECO:0000256" key="3">
    <source>
        <dbReference type="ARBA" id="ARBA00022989"/>
    </source>
</evidence>
<proteinExistence type="predicted"/>
<dbReference type="AlphaFoldDB" id="A0A177B4S9"/>
<dbReference type="SUPFAM" id="SSF48652">
    <property type="entry name" value="Tetraspanin"/>
    <property type="match status" value="1"/>
</dbReference>
<feature type="transmembrane region" description="Helical" evidence="5">
    <location>
        <begin position="112"/>
        <end position="135"/>
    </location>
</feature>
<dbReference type="Pfam" id="PF00335">
    <property type="entry name" value="Tetraspanin"/>
    <property type="match status" value="1"/>
</dbReference>
<sequence length="176" mass="20735">MIRGKLETNRTDPITAMWSLVEFNFQCCGVDGPIDYRNSQFRLDMVAPDILIPFTCCKLSNDNPFYPIPEAGMACQYEMDTLNILDKVNGNYHLYRNGCFNILKIWWEKQYIWIWSIYAFILFIQLLSLIMIFLVRHKINITKKEYDQESIPLRNTDALICNEEKPIKQSKETTTT</sequence>
<evidence type="ECO:0000313" key="6">
    <source>
        <dbReference type="EMBL" id="OAF68414.1"/>
    </source>
</evidence>
<name>A0A177B4S9_9BILA</name>
<comment type="caution">
    <text evidence="6">The sequence shown here is derived from an EMBL/GenBank/DDBJ whole genome shotgun (WGS) entry which is preliminary data.</text>
</comment>
<protein>
    <submittedName>
        <fullName evidence="6">Uncharacterized protein</fullName>
    </submittedName>
</protein>